<gene>
    <name evidence="15" type="ORF">DESUT3_06290</name>
</gene>
<keyword evidence="2" id="KW-0479">Metal-binding</keyword>
<evidence type="ECO:0000256" key="9">
    <source>
        <dbReference type="ARBA" id="ARBA00034617"/>
    </source>
</evidence>
<evidence type="ECO:0000256" key="5">
    <source>
        <dbReference type="ARBA" id="ARBA00022806"/>
    </source>
</evidence>
<protein>
    <recommendedName>
        <fullName evidence="11">ATP-dependent DNA helicase RecQ</fullName>
        <ecNumber evidence="10">5.6.2.4</ecNumber>
    </recommendedName>
    <alternativeName>
        <fullName evidence="12">DNA 3'-5' helicase RecQ</fullName>
    </alternativeName>
</protein>
<comment type="similarity">
    <text evidence="1">Belongs to the helicase family. RecQ subfamily.</text>
</comment>
<accession>A0ABN6DTW4</accession>
<keyword evidence="5 15" id="KW-0347">Helicase</keyword>
<evidence type="ECO:0000313" key="16">
    <source>
        <dbReference type="Proteomes" id="UP001319827"/>
    </source>
</evidence>
<dbReference type="Gene3D" id="1.10.10.10">
    <property type="entry name" value="Winged helix-like DNA-binding domain superfamily/Winged helix DNA-binding domain"/>
    <property type="match status" value="1"/>
</dbReference>
<dbReference type="Proteomes" id="UP001319827">
    <property type="component" value="Chromosome"/>
</dbReference>
<dbReference type="InterPro" id="IPR011545">
    <property type="entry name" value="DEAD/DEAH_box_helicase_dom"/>
</dbReference>
<evidence type="ECO:0000256" key="10">
    <source>
        <dbReference type="ARBA" id="ARBA00034808"/>
    </source>
</evidence>
<dbReference type="EMBL" id="AP024355">
    <property type="protein sequence ID" value="BCR03560.1"/>
    <property type="molecule type" value="Genomic_DNA"/>
</dbReference>
<dbReference type="Pfam" id="PF16124">
    <property type="entry name" value="RecQ_Zn_bind"/>
    <property type="match status" value="1"/>
</dbReference>
<dbReference type="InterPro" id="IPR036388">
    <property type="entry name" value="WH-like_DNA-bd_sf"/>
</dbReference>
<dbReference type="PANTHER" id="PTHR13710">
    <property type="entry name" value="DNA HELICASE RECQ FAMILY MEMBER"/>
    <property type="match status" value="1"/>
</dbReference>
<proteinExistence type="inferred from homology"/>
<dbReference type="CDD" id="cd17920">
    <property type="entry name" value="DEXHc_RecQ"/>
    <property type="match status" value="1"/>
</dbReference>
<evidence type="ECO:0000313" key="15">
    <source>
        <dbReference type="EMBL" id="BCR03560.1"/>
    </source>
</evidence>
<evidence type="ECO:0000259" key="14">
    <source>
        <dbReference type="PROSITE" id="PS51194"/>
    </source>
</evidence>
<feature type="domain" description="Helicase C-terminal" evidence="14">
    <location>
        <begin position="219"/>
        <end position="369"/>
    </location>
</feature>
<sequence>MPPDSAIHRCLQENFDFSAFRPGQEAVINGLLAGRSALAIFPTGGGKSLCYQLPALLLDGLTLVISPLIALMKDQVDALRQRGLPAARLDSSIGPAEAQAIYRQLADGSLKLLYIAPERLANERFLGRLRGRPIDLLAIDEAHCISEWGHNFRPEYLKIARLAEQLRVGRVLALTATATPEVAADIRRAFGIAEADQVRASFHRPNLHLAVTPCPAPQRRELLLQRLRERPAGPTIVYVTLQKTAEQVAAFLDAQGIPVRAYHAGMQNDERSAVQEAFMAGAAGVVVATIAFGMGIDKADIRAIYHYNLPKTLENYMQEIGRAGRDGGDAHCEILACADDLTVLANFSYGDTPTPEALERLVRHLLDQGASFDVSHIELAGLFDIRPLVIATVFTYLELKGILQATGPFYDSYKVQFKRPAEQICADFDPQRSAFLQELFATARKGRVWHQLNPAESAAALGQSRQRVTAAIGFLEERGDLTVQATGLRHGYRLREAGADPASLIAGLQETFARRETKDIERLRGVLAYAEQRGCLSGTLLRYFGEAVEDDCGDCSRCRGGQKRDLPRTAPLEPGPSEAAIARRVRAENQAALAHPRQLARFLCGLTSPAASRARLSRHPDFGALGVFPFQQVLGLIEQCQAGAEVRP</sequence>
<dbReference type="GO" id="GO:0004386">
    <property type="term" value="F:helicase activity"/>
    <property type="evidence" value="ECO:0007669"/>
    <property type="project" value="UniProtKB-KW"/>
</dbReference>
<evidence type="ECO:0000256" key="7">
    <source>
        <dbReference type="ARBA" id="ARBA00023125"/>
    </source>
</evidence>
<dbReference type="InterPro" id="IPR027417">
    <property type="entry name" value="P-loop_NTPase"/>
</dbReference>
<dbReference type="InterPro" id="IPR001650">
    <property type="entry name" value="Helicase_C-like"/>
</dbReference>
<evidence type="ECO:0000256" key="6">
    <source>
        <dbReference type="ARBA" id="ARBA00022840"/>
    </source>
</evidence>
<name>A0ABN6DTW4_9BACT</name>
<dbReference type="Pfam" id="PF00270">
    <property type="entry name" value="DEAD"/>
    <property type="match status" value="1"/>
</dbReference>
<dbReference type="NCBIfam" id="TIGR00614">
    <property type="entry name" value="recQ_fam"/>
    <property type="match status" value="1"/>
</dbReference>
<evidence type="ECO:0000256" key="12">
    <source>
        <dbReference type="ARBA" id="ARBA00044550"/>
    </source>
</evidence>
<organism evidence="15 16">
    <name type="scientific">Desulfuromonas versatilis</name>
    <dbReference type="NCBI Taxonomy" id="2802975"/>
    <lineage>
        <taxon>Bacteria</taxon>
        <taxon>Pseudomonadati</taxon>
        <taxon>Thermodesulfobacteriota</taxon>
        <taxon>Desulfuromonadia</taxon>
        <taxon>Desulfuromonadales</taxon>
        <taxon>Desulfuromonadaceae</taxon>
        <taxon>Desulfuromonas</taxon>
    </lineage>
</organism>
<keyword evidence="3" id="KW-0547">Nucleotide-binding</keyword>
<keyword evidence="7" id="KW-0238">DNA-binding</keyword>
<evidence type="ECO:0000256" key="11">
    <source>
        <dbReference type="ARBA" id="ARBA00044535"/>
    </source>
</evidence>
<keyword evidence="16" id="KW-1185">Reference proteome</keyword>
<evidence type="ECO:0000256" key="2">
    <source>
        <dbReference type="ARBA" id="ARBA00022723"/>
    </source>
</evidence>
<comment type="catalytic activity">
    <reaction evidence="9">
        <text>Couples ATP hydrolysis with the unwinding of duplex DNA by translocating in the 3'-5' direction.</text>
        <dbReference type="EC" id="5.6.2.4"/>
    </reaction>
</comment>
<dbReference type="Gene3D" id="3.40.50.300">
    <property type="entry name" value="P-loop containing nucleotide triphosphate hydrolases"/>
    <property type="match status" value="2"/>
</dbReference>
<feature type="domain" description="Helicase ATP-binding" evidence="13">
    <location>
        <begin position="28"/>
        <end position="196"/>
    </location>
</feature>
<evidence type="ECO:0000256" key="1">
    <source>
        <dbReference type="ARBA" id="ARBA00005446"/>
    </source>
</evidence>
<dbReference type="PROSITE" id="PS51192">
    <property type="entry name" value="HELICASE_ATP_BIND_1"/>
    <property type="match status" value="1"/>
</dbReference>
<reference evidence="15 16" key="1">
    <citation type="journal article" date="2016" name="C (Basel)">
        <title>Selective Growth of and Electricity Production by Marine Exoelectrogenic Bacteria in Self-Aggregated Hydrogel of Microbially Reduced Graphene Oxide.</title>
        <authorList>
            <person name="Yoshida N."/>
            <person name="Goto Y."/>
            <person name="Miyata Y."/>
        </authorList>
    </citation>
    <scope>NUCLEOTIDE SEQUENCE [LARGE SCALE GENOMIC DNA]</scope>
    <source>
        <strain evidence="15 16">NIT-T3</strain>
    </source>
</reference>
<dbReference type="InterPro" id="IPR004589">
    <property type="entry name" value="DNA_helicase_ATP-dep_RecQ"/>
</dbReference>
<dbReference type="PANTHER" id="PTHR13710:SF105">
    <property type="entry name" value="ATP-DEPENDENT DNA HELICASE Q1"/>
    <property type="match status" value="1"/>
</dbReference>
<evidence type="ECO:0000259" key="13">
    <source>
        <dbReference type="PROSITE" id="PS51192"/>
    </source>
</evidence>
<evidence type="ECO:0000256" key="8">
    <source>
        <dbReference type="ARBA" id="ARBA00023235"/>
    </source>
</evidence>
<reference evidence="15 16" key="2">
    <citation type="journal article" date="2021" name="Int. J. Syst. Evol. Microbiol.">
        <title>Isolation and Polyphasic Characterization of Desulfuromonas versatilis sp. Nov., an Electrogenic Bacteria Capable of Versatile Metabolism Isolated from a Graphene Oxide-Reducing Enrichment Culture.</title>
        <authorList>
            <person name="Xie L."/>
            <person name="Yoshida N."/>
            <person name="Ishii S."/>
            <person name="Meng L."/>
        </authorList>
    </citation>
    <scope>NUCLEOTIDE SEQUENCE [LARGE SCALE GENOMIC DNA]</scope>
    <source>
        <strain evidence="15 16">NIT-T3</strain>
    </source>
</reference>
<dbReference type="RefSeq" id="WP_221251028.1">
    <property type="nucleotide sequence ID" value="NZ_AP024355.1"/>
</dbReference>
<keyword evidence="4" id="KW-0378">Hydrolase</keyword>
<keyword evidence="6" id="KW-0067">ATP-binding</keyword>
<dbReference type="SMART" id="SM00487">
    <property type="entry name" value="DEXDc"/>
    <property type="match status" value="1"/>
</dbReference>
<dbReference type="PROSITE" id="PS51194">
    <property type="entry name" value="HELICASE_CTER"/>
    <property type="match status" value="1"/>
</dbReference>
<dbReference type="Pfam" id="PF00271">
    <property type="entry name" value="Helicase_C"/>
    <property type="match status" value="1"/>
</dbReference>
<evidence type="ECO:0000256" key="3">
    <source>
        <dbReference type="ARBA" id="ARBA00022741"/>
    </source>
</evidence>
<dbReference type="InterPro" id="IPR014001">
    <property type="entry name" value="Helicase_ATP-bd"/>
</dbReference>
<evidence type="ECO:0000256" key="4">
    <source>
        <dbReference type="ARBA" id="ARBA00022801"/>
    </source>
</evidence>
<dbReference type="InterPro" id="IPR032284">
    <property type="entry name" value="RecQ_Zn-bd"/>
</dbReference>
<dbReference type="EC" id="5.6.2.4" evidence="10"/>
<dbReference type="SUPFAM" id="SSF52540">
    <property type="entry name" value="P-loop containing nucleoside triphosphate hydrolases"/>
    <property type="match status" value="1"/>
</dbReference>
<keyword evidence="8" id="KW-0413">Isomerase</keyword>
<dbReference type="SMART" id="SM00490">
    <property type="entry name" value="HELICc"/>
    <property type="match status" value="1"/>
</dbReference>